<dbReference type="STRING" id="1137799.GZ78_25870"/>
<evidence type="ECO:0000256" key="1">
    <source>
        <dbReference type="ARBA" id="ARBA00004496"/>
    </source>
</evidence>
<reference evidence="6 7" key="1">
    <citation type="submission" date="2014-06" db="EMBL/GenBank/DDBJ databases">
        <title>Whole Genome Sequences of Three Symbiotic Endozoicomonas Bacteria.</title>
        <authorList>
            <person name="Neave M.J."/>
            <person name="Apprill A."/>
            <person name="Voolstra C.R."/>
        </authorList>
    </citation>
    <scope>NUCLEOTIDE SEQUENCE [LARGE SCALE GENOMIC DNA]</scope>
    <source>
        <strain evidence="6 7">DSM 25634</strain>
    </source>
</reference>
<feature type="domain" description="UspA" evidence="5">
    <location>
        <begin position="188"/>
        <end position="336"/>
    </location>
</feature>
<evidence type="ECO:0000256" key="3">
    <source>
        <dbReference type="ARBA" id="ARBA00022490"/>
    </source>
</evidence>
<dbReference type="Proteomes" id="UP000028073">
    <property type="component" value="Unassembled WGS sequence"/>
</dbReference>
<dbReference type="GO" id="GO:0005737">
    <property type="term" value="C:cytoplasm"/>
    <property type="evidence" value="ECO:0007669"/>
    <property type="project" value="UniProtKB-SubCell"/>
</dbReference>
<dbReference type="EMBL" id="JOKH01000008">
    <property type="protein sequence ID" value="KEQ14064.1"/>
    <property type="molecule type" value="Genomic_DNA"/>
</dbReference>
<dbReference type="Pfam" id="PF00582">
    <property type="entry name" value="Usp"/>
    <property type="match status" value="2"/>
</dbReference>
<dbReference type="CDD" id="cd00293">
    <property type="entry name" value="USP-like"/>
    <property type="match status" value="1"/>
</dbReference>
<accession>A0A081N6J1</accession>
<evidence type="ECO:0000313" key="6">
    <source>
        <dbReference type="EMBL" id="KEQ14064.1"/>
    </source>
</evidence>
<comment type="similarity">
    <text evidence="2">Belongs to the universal stress protein A family.</text>
</comment>
<evidence type="ECO:0000256" key="4">
    <source>
        <dbReference type="ARBA" id="ARBA00037131"/>
    </source>
</evidence>
<organism evidence="6 7">
    <name type="scientific">Endozoicomonas numazuensis</name>
    <dbReference type="NCBI Taxonomy" id="1137799"/>
    <lineage>
        <taxon>Bacteria</taxon>
        <taxon>Pseudomonadati</taxon>
        <taxon>Pseudomonadota</taxon>
        <taxon>Gammaproteobacteria</taxon>
        <taxon>Oceanospirillales</taxon>
        <taxon>Endozoicomonadaceae</taxon>
        <taxon>Endozoicomonas</taxon>
    </lineage>
</organism>
<evidence type="ECO:0000313" key="7">
    <source>
        <dbReference type="Proteomes" id="UP000028073"/>
    </source>
</evidence>
<proteinExistence type="inferred from homology"/>
<dbReference type="PANTHER" id="PTHR47892:SF1">
    <property type="entry name" value="UNIVERSAL STRESS PROTEIN E"/>
    <property type="match status" value="1"/>
</dbReference>
<evidence type="ECO:0000256" key="2">
    <source>
        <dbReference type="ARBA" id="ARBA00008791"/>
    </source>
</evidence>
<dbReference type="PANTHER" id="PTHR47892">
    <property type="entry name" value="UNIVERSAL STRESS PROTEIN E"/>
    <property type="match status" value="1"/>
</dbReference>
<gene>
    <name evidence="6" type="ORF">GZ78_25870</name>
</gene>
<comment type="function">
    <text evidence="4">Required for resistance to DNA-damaging agents.</text>
</comment>
<protein>
    <recommendedName>
        <fullName evidence="5">UspA domain-containing protein</fullName>
    </recommendedName>
</protein>
<dbReference type="AlphaFoldDB" id="A0A081N6J1"/>
<comment type="caution">
    <text evidence="6">The sequence shown here is derived from an EMBL/GenBank/DDBJ whole genome shotgun (WGS) entry which is preliminary data.</text>
</comment>
<dbReference type="eggNOG" id="COG0589">
    <property type="taxonomic scope" value="Bacteria"/>
</dbReference>
<dbReference type="InterPro" id="IPR006015">
    <property type="entry name" value="Universal_stress_UspA"/>
</dbReference>
<evidence type="ECO:0000259" key="5">
    <source>
        <dbReference type="Pfam" id="PF00582"/>
    </source>
</evidence>
<name>A0A081N6J1_9GAMM</name>
<keyword evidence="3" id="KW-0963">Cytoplasm</keyword>
<sequence length="345" mass="38388">MSLKHFRTHDLVSLLFLRTPNSVQGTDPLRGLNMHAFKTVMIAITRSHTSELELRQAFRLVADNNARLVMAFFDQSLEVMRKLQFIPLEGKLEAAMRRQLELDAEKVKQLAWEEGIEAEVHIVAGKPRQLISGLIDEFGVDLVIKLADPCGALARNQLTGNDLALLRKCPVPVLMMACRDQLPDFTGRILVAVDVGDPDSDAVALNRSLLLHGHYLSSQEEAELHVVTVWNLPVNNPALRMLGDEEIYELQESTHQRYQKRLEKALSEAGIDPDSKTVNVHLLKGNAAREIQKLANEINVDLVVMGTLSRHAQGMLMGNTAENILNNIYCSILAVKPDGFVSPLA</sequence>
<dbReference type="SUPFAM" id="SSF52402">
    <property type="entry name" value="Adenine nucleotide alpha hydrolases-like"/>
    <property type="match status" value="2"/>
</dbReference>
<keyword evidence="7" id="KW-1185">Reference proteome</keyword>
<dbReference type="PRINTS" id="PR01438">
    <property type="entry name" value="UNVRSLSTRESS"/>
</dbReference>
<dbReference type="Gene3D" id="3.40.50.12370">
    <property type="match status" value="1"/>
</dbReference>
<feature type="domain" description="UspA" evidence="5">
    <location>
        <begin position="37"/>
        <end position="175"/>
    </location>
</feature>
<comment type="subcellular location">
    <subcellularLocation>
        <location evidence="1">Cytoplasm</location>
    </subcellularLocation>
</comment>
<dbReference type="InterPro" id="IPR006016">
    <property type="entry name" value="UspA"/>
</dbReference>